<protein>
    <submittedName>
        <fullName evidence="1">Uncharacterized protein</fullName>
    </submittedName>
</protein>
<dbReference type="AlphaFoldDB" id="A0A142VV27"/>
<dbReference type="EMBL" id="CP013342">
    <property type="protein sequence ID" value="AMU93634.1"/>
    <property type="molecule type" value="Genomic_DNA"/>
</dbReference>
<proteinExistence type="predicted"/>
<dbReference type="STRING" id="1219058.AOA14_03315"/>
<evidence type="ECO:0000313" key="2">
    <source>
        <dbReference type="Proteomes" id="UP000076234"/>
    </source>
</evidence>
<dbReference type="KEGG" id="ster:AOA14_03315"/>
<dbReference type="Proteomes" id="UP000076234">
    <property type="component" value="Chromosome"/>
</dbReference>
<evidence type="ECO:0000313" key="1">
    <source>
        <dbReference type="EMBL" id="AMU93634.1"/>
    </source>
</evidence>
<name>A0A142VV27_9SPHN</name>
<organism evidence="1 2">
    <name type="scientific">Sphingopyxis terrae subsp. terrae NBRC 15098</name>
    <dbReference type="NCBI Taxonomy" id="1219058"/>
    <lineage>
        <taxon>Bacteria</taxon>
        <taxon>Pseudomonadati</taxon>
        <taxon>Pseudomonadota</taxon>
        <taxon>Alphaproteobacteria</taxon>
        <taxon>Sphingomonadales</taxon>
        <taxon>Sphingomonadaceae</taxon>
        <taxon>Sphingopyxis</taxon>
    </lineage>
</organism>
<sequence length="29" mass="3220">MLALLEQVEVTDPHFTVDTVLANPKAYGF</sequence>
<gene>
    <name evidence="1" type="ORF">AOA14_03315</name>
</gene>
<reference evidence="1 2" key="2">
    <citation type="journal article" date="2016" name="Genome Announc.">
        <title>Complete Genome Sequence of Sphingopyxis terrae Strain 203-1 (NBRC 111660), a Polyethylene Glycol Degrader.</title>
        <authorList>
            <person name="Ohtsubo Y."/>
            <person name="Nonoyama S."/>
            <person name="Nagata Y."/>
            <person name="Numata M."/>
            <person name="Tsuchikane K."/>
            <person name="Hosoyama A."/>
            <person name="Yamazoe A."/>
            <person name="Tsuda M."/>
            <person name="Fujita N."/>
            <person name="Kawai F."/>
        </authorList>
    </citation>
    <scope>NUCLEOTIDE SEQUENCE [LARGE SCALE GENOMIC DNA]</scope>
    <source>
        <strain evidence="1 2">203-1</strain>
    </source>
</reference>
<reference evidence="2" key="1">
    <citation type="submission" date="2015-11" db="EMBL/GenBank/DDBJ databases">
        <title>Complete genome sequence of a polyethylene glycol-degrading strain Sphingopyxis terrae strain 203-1 (NBRC 15098).</title>
        <authorList>
            <person name="Yoshiyuki O."/>
            <person name="Shouta N."/>
            <person name="Nagata Y."/>
            <person name="Numata M."/>
            <person name="Tsuchikane K."/>
            <person name="Hosoyama A."/>
            <person name="Yamazoe A."/>
            <person name="Tsuda M."/>
            <person name="Fujita N."/>
            <person name="Kawai F."/>
        </authorList>
    </citation>
    <scope>NUCLEOTIDE SEQUENCE [LARGE SCALE GENOMIC DNA]</scope>
    <source>
        <strain evidence="2">203-1</strain>
    </source>
</reference>
<accession>A0A142VV27</accession>